<evidence type="ECO:0008006" key="3">
    <source>
        <dbReference type="Google" id="ProtNLM"/>
    </source>
</evidence>
<evidence type="ECO:0000313" key="2">
    <source>
        <dbReference type="Proteomes" id="UP000433183"/>
    </source>
</evidence>
<dbReference type="Pfam" id="PF03692">
    <property type="entry name" value="CxxCxxCC"/>
    <property type="match status" value="1"/>
</dbReference>
<proteinExistence type="predicted"/>
<evidence type="ECO:0000313" key="1">
    <source>
        <dbReference type="EMBL" id="QGZ16182.1"/>
    </source>
</evidence>
<protein>
    <recommendedName>
        <fullName evidence="3">YkgJ family cysteine cluster protein</fullName>
    </recommendedName>
</protein>
<name>A0A6B9JC57_9CAUD</name>
<gene>
    <name evidence="1" type="ORF">Hena1_00060</name>
</gene>
<dbReference type="Proteomes" id="UP000433183">
    <property type="component" value="Segment"/>
</dbReference>
<keyword evidence="2" id="KW-1185">Reference proteome</keyword>
<organism evidence="1 2">
    <name type="scientific">Erwinia phage Hena1</name>
    <dbReference type="NCBI Taxonomy" id="2678601"/>
    <lineage>
        <taxon>Viruses</taxon>
        <taxon>Duplodnaviria</taxon>
        <taxon>Heunggongvirae</taxon>
        <taxon>Uroviricota</taxon>
        <taxon>Caudoviricetes</taxon>
        <taxon>Vequintavirinae</taxon>
        <taxon>Henunavirus</taxon>
        <taxon>Henunavirus hena1</taxon>
    </lineage>
</organism>
<sequence>MIKHCHNCSACCEVIAIDNITHEEFYDKVERGVVSAIHGEMMMPLSRDEAFQKNPLIVSNREAVVARQGRITSYFTCSKLKDNKCSIYDHRPIMCSGYPFYGRVEVDEQSHADLSKAQLRRRETPYSTTCTYVPNLIQIREVA</sequence>
<dbReference type="EMBL" id="MN732867">
    <property type="protein sequence ID" value="QGZ16182.1"/>
    <property type="molecule type" value="Genomic_DNA"/>
</dbReference>
<reference evidence="1 2" key="1">
    <citation type="submission" date="2019-11" db="EMBL/GenBank/DDBJ databases">
        <title>Characterization of a new Erwinia amylovora bacteriophage.</title>
        <authorList>
            <person name="Valentovich L.N."/>
            <person name="Akhremchuk A.E."/>
            <person name="Besarab N.V."/>
            <person name="Lagonenko A.L."/>
        </authorList>
    </citation>
    <scope>NUCLEOTIDE SEQUENCE [LARGE SCALE GENOMIC DNA]</scope>
</reference>
<accession>A0A6B9JC57</accession>
<dbReference type="InterPro" id="IPR005358">
    <property type="entry name" value="Puta_zinc/iron-chelating_dom"/>
</dbReference>